<keyword evidence="11" id="KW-1185">Reference proteome</keyword>
<keyword evidence="4 8" id="KW-0732">Signal</keyword>
<feature type="chain" id="PRO_5046550260" evidence="8">
    <location>
        <begin position="30"/>
        <end position="681"/>
    </location>
</feature>
<dbReference type="PANTHER" id="PTHR12815:SF47">
    <property type="entry name" value="TRANSLOCATION AND ASSEMBLY MODULE SUBUNIT TAMA"/>
    <property type="match status" value="1"/>
</dbReference>
<dbReference type="InterPro" id="IPR039910">
    <property type="entry name" value="D15-like"/>
</dbReference>
<dbReference type="Pfam" id="PF01103">
    <property type="entry name" value="Omp85"/>
    <property type="match status" value="1"/>
</dbReference>
<evidence type="ECO:0000256" key="1">
    <source>
        <dbReference type="ARBA" id="ARBA00004370"/>
    </source>
</evidence>
<evidence type="ECO:0000256" key="5">
    <source>
        <dbReference type="ARBA" id="ARBA00023136"/>
    </source>
</evidence>
<reference evidence="10 11" key="1">
    <citation type="submission" date="2023-07" db="EMBL/GenBank/DDBJ databases">
        <title>Sorghum-associated microbial communities from plants grown in Nebraska, USA.</title>
        <authorList>
            <person name="Schachtman D."/>
        </authorList>
    </citation>
    <scope>NUCLEOTIDE SEQUENCE [LARGE SCALE GENOMIC DNA]</scope>
    <source>
        <strain evidence="10 11">4249</strain>
    </source>
</reference>
<feature type="compositionally biased region" description="Low complexity" evidence="7">
    <location>
        <begin position="28"/>
        <end position="61"/>
    </location>
</feature>
<accession>A0ABU1WLY9</accession>
<evidence type="ECO:0000256" key="4">
    <source>
        <dbReference type="ARBA" id="ARBA00022729"/>
    </source>
</evidence>
<feature type="region of interest" description="Disordered" evidence="7">
    <location>
        <begin position="28"/>
        <end position="89"/>
    </location>
</feature>
<feature type="domain" description="POTRA" evidence="9">
    <location>
        <begin position="267"/>
        <end position="343"/>
    </location>
</feature>
<dbReference type="InterPro" id="IPR034746">
    <property type="entry name" value="POTRA"/>
</dbReference>
<evidence type="ECO:0000256" key="3">
    <source>
        <dbReference type="ARBA" id="ARBA00022692"/>
    </source>
</evidence>
<evidence type="ECO:0000256" key="2">
    <source>
        <dbReference type="ARBA" id="ARBA00022452"/>
    </source>
</evidence>
<dbReference type="Gene3D" id="3.10.20.310">
    <property type="entry name" value="membrane protein fhac"/>
    <property type="match status" value="1"/>
</dbReference>
<dbReference type="PANTHER" id="PTHR12815">
    <property type="entry name" value="SORTING AND ASSEMBLY MACHINERY SAMM50 PROTEIN FAMILY MEMBER"/>
    <property type="match status" value="1"/>
</dbReference>
<evidence type="ECO:0000256" key="6">
    <source>
        <dbReference type="ARBA" id="ARBA00023237"/>
    </source>
</evidence>
<evidence type="ECO:0000313" key="10">
    <source>
        <dbReference type="EMBL" id="MDR7150315.1"/>
    </source>
</evidence>
<comment type="caution">
    <text evidence="10">The sequence shown here is derived from an EMBL/GenBank/DDBJ whole genome shotgun (WGS) entry which is preliminary data.</text>
</comment>
<dbReference type="InterPro" id="IPR000184">
    <property type="entry name" value="Bac_surfAg_D15"/>
</dbReference>
<protein>
    <submittedName>
        <fullName evidence="10">Translocation and assembly module TamA</fullName>
    </submittedName>
</protein>
<keyword evidence="2" id="KW-1134">Transmembrane beta strand</keyword>
<sequence>MNLFDPRCVRPTQLLLLAALSMSPLWTQAQPRPDDAAQPATGSPDPAAEAADAEAASPASALPGAVQGGAAAPDRANRSRRPPAEARFDIQVNTAEKELAEFLSRNLELQRYQRLRDLDDTELGRLLANAPANLRDLLGTLGYFEPVIDIVLTPPAPGATTHPLGTVKIQVDPGPETRIASSNVYFKGDIADAVAAAQQRETIRANSEKATGLAFTQPTWDRVKSGALRELTAQRYPRGRIANSLADIDTTTKSAHLHVELESGPPVQIGDIRVEGAERYDAVSIERMARLAGLTPGSDYDLEKLQAAQQRVADSGYYGSVFAYVDLDSGEATAPVVVQVRENLKQKLTLGVGGSTDNGPRLSAEHTNLRVPGLGWRAHSKLQYERNDQLLSTDWSAPLEADGWRWGIGARAARQVDDFTTTTSQRLTVGKSQETPDLDRTRFVQYDRAVAANTVLRLAEGEDAKEAISANVGWTRRSFDSVPYPNSGYGLGVTLGAGTTLGSVQRPFLRTELRWLGYLPLDAVERLAKSALAPTDNTATTGRAGRLALRVQGGAVTAADDAPLPRTLLFLAGGDNSVRGYGLRDIGVPQPDGGVAPGRYMAVGSLEWQRPIWRDGVRTPWESVVFVDAGAVADEATDLRAKVGVGAGVRYNSPVGPLQVDLAYGVDTKRVRLHLSVGFSF</sequence>
<organism evidence="10 11">
    <name type="scientific">Hydrogenophaga palleronii</name>
    <dbReference type="NCBI Taxonomy" id="65655"/>
    <lineage>
        <taxon>Bacteria</taxon>
        <taxon>Pseudomonadati</taxon>
        <taxon>Pseudomonadota</taxon>
        <taxon>Betaproteobacteria</taxon>
        <taxon>Burkholderiales</taxon>
        <taxon>Comamonadaceae</taxon>
        <taxon>Hydrogenophaga</taxon>
    </lineage>
</organism>
<feature type="signal peptide" evidence="8">
    <location>
        <begin position="1"/>
        <end position="29"/>
    </location>
</feature>
<evidence type="ECO:0000313" key="11">
    <source>
        <dbReference type="Proteomes" id="UP001265700"/>
    </source>
</evidence>
<keyword evidence="6" id="KW-0998">Cell outer membrane</keyword>
<dbReference type="Gene3D" id="2.40.160.50">
    <property type="entry name" value="membrane protein fhac: a member of the omp85/tpsb transporter family"/>
    <property type="match status" value="1"/>
</dbReference>
<dbReference type="EMBL" id="JAVDWU010000004">
    <property type="protein sequence ID" value="MDR7150315.1"/>
    <property type="molecule type" value="Genomic_DNA"/>
</dbReference>
<dbReference type="RefSeq" id="WP_310315694.1">
    <property type="nucleotide sequence ID" value="NZ_JAVDWU010000004.1"/>
</dbReference>
<keyword evidence="5" id="KW-0472">Membrane</keyword>
<dbReference type="InterPro" id="IPR010827">
    <property type="entry name" value="BamA/TamA_POTRA"/>
</dbReference>
<keyword evidence="3" id="KW-0812">Transmembrane</keyword>
<evidence type="ECO:0000256" key="7">
    <source>
        <dbReference type="SAM" id="MobiDB-lite"/>
    </source>
</evidence>
<dbReference type="Proteomes" id="UP001265700">
    <property type="component" value="Unassembled WGS sequence"/>
</dbReference>
<dbReference type="Pfam" id="PF07244">
    <property type="entry name" value="POTRA"/>
    <property type="match status" value="1"/>
</dbReference>
<dbReference type="PROSITE" id="PS51779">
    <property type="entry name" value="POTRA"/>
    <property type="match status" value="1"/>
</dbReference>
<comment type="subcellular location">
    <subcellularLocation>
        <location evidence="1">Membrane</location>
    </subcellularLocation>
</comment>
<gene>
    <name evidence="10" type="ORF">J2W49_002273</name>
</gene>
<proteinExistence type="predicted"/>
<evidence type="ECO:0000256" key="8">
    <source>
        <dbReference type="SAM" id="SignalP"/>
    </source>
</evidence>
<name>A0ABU1WLY9_9BURK</name>
<evidence type="ECO:0000259" key="9">
    <source>
        <dbReference type="PROSITE" id="PS51779"/>
    </source>
</evidence>